<dbReference type="KEGG" id="meh:M301_2283"/>
<evidence type="ECO:0000313" key="3">
    <source>
        <dbReference type="Proteomes" id="UP000000383"/>
    </source>
</evidence>
<dbReference type="SUPFAM" id="SSF52833">
    <property type="entry name" value="Thioredoxin-like"/>
    <property type="match status" value="1"/>
</dbReference>
<dbReference type="Gene3D" id="3.40.30.10">
    <property type="entry name" value="Glutaredoxin"/>
    <property type="match status" value="1"/>
</dbReference>
<feature type="transmembrane region" description="Helical" evidence="1">
    <location>
        <begin position="20"/>
        <end position="40"/>
    </location>
</feature>
<dbReference type="OrthoDB" id="9180342at2"/>
<protein>
    <recommendedName>
        <fullName evidence="4">Transmembrane protein</fullName>
    </recommendedName>
</protein>
<gene>
    <name evidence="2" type="ordered locus">M301_2283</name>
</gene>
<dbReference type="HOGENOM" id="CLU_109681_0_0_4"/>
<dbReference type="eggNOG" id="COG1999">
    <property type="taxonomic scope" value="Bacteria"/>
</dbReference>
<evidence type="ECO:0000256" key="1">
    <source>
        <dbReference type="SAM" id="Phobius"/>
    </source>
</evidence>
<keyword evidence="3" id="KW-1185">Reference proteome</keyword>
<dbReference type="RefSeq" id="WP_013148956.1">
    <property type="nucleotide sequence ID" value="NC_014207.1"/>
</dbReference>
<sequence length="203" mass="23553">MQNEKQLTELEIQSKGRKVFMLMVVFFVVPVIVVILMYQFNWKPNGNSLGELVNPPRLLSNPKELTDNQGLVLTDQFWKTKWSIVYVADHCEQTCLNKLHDLRQLHVSLYKDIERAQRVLITNTQDVAKIKNDYPDLIIINKPEANVSNLAQEFQVKAENPMSSDRIYLVDSLGYFMMSYPASFPLADVRKDITRLLRYSWAG</sequence>
<name>D7DLV4_METV0</name>
<reference evidence="3" key="1">
    <citation type="submission" date="2010-05" db="EMBL/GenBank/DDBJ databases">
        <title>Complete sequence of Methylotenera sp. 301.</title>
        <authorList>
            <person name="Lucas S."/>
            <person name="Copeland A."/>
            <person name="Lapidus A."/>
            <person name="Cheng J.-F."/>
            <person name="Bruce D."/>
            <person name="Goodwin L."/>
            <person name="Pitluck S."/>
            <person name="Clum A."/>
            <person name="Land M."/>
            <person name="Hauser L."/>
            <person name="Kyrpides N."/>
            <person name="Ivanova N."/>
            <person name="Chistoservova L."/>
            <person name="Kalyuzhnaya M."/>
            <person name="Woyke T."/>
        </authorList>
    </citation>
    <scope>NUCLEOTIDE SEQUENCE [LARGE SCALE GENOMIC DNA]</scope>
    <source>
        <strain evidence="3">301</strain>
    </source>
</reference>
<keyword evidence="1" id="KW-1133">Transmembrane helix</keyword>
<accession>D7DLV4</accession>
<dbReference type="InterPro" id="IPR036249">
    <property type="entry name" value="Thioredoxin-like_sf"/>
</dbReference>
<proteinExistence type="predicted"/>
<organism evidence="2 3">
    <name type="scientific">Methylotenera versatilis (strain 301)</name>
    <dbReference type="NCBI Taxonomy" id="666681"/>
    <lineage>
        <taxon>Bacteria</taxon>
        <taxon>Pseudomonadati</taxon>
        <taxon>Pseudomonadota</taxon>
        <taxon>Betaproteobacteria</taxon>
        <taxon>Nitrosomonadales</taxon>
        <taxon>Methylophilaceae</taxon>
        <taxon>Methylotenera</taxon>
    </lineage>
</organism>
<evidence type="ECO:0008006" key="4">
    <source>
        <dbReference type="Google" id="ProtNLM"/>
    </source>
</evidence>
<dbReference type="STRING" id="666681.M301_2283"/>
<dbReference type="AlphaFoldDB" id="D7DLV4"/>
<dbReference type="EMBL" id="CP002056">
    <property type="protein sequence ID" value="ADI30648.1"/>
    <property type="molecule type" value="Genomic_DNA"/>
</dbReference>
<evidence type="ECO:0000313" key="2">
    <source>
        <dbReference type="EMBL" id="ADI30648.1"/>
    </source>
</evidence>
<dbReference type="Proteomes" id="UP000000383">
    <property type="component" value="Chromosome"/>
</dbReference>
<keyword evidence="1" id="KW-0812">Transmembrane</keyword>
<keyword evidence="1" id="KW-0472">Membrane</keyword>
<reference evidence="2 3" key="2">
    <citation type="journal article" date="2011" name="J. Bacteriol.">
        <title>Genomes of three methylotrophs from a single niche uncover genetic and metabolic divergence of Methylophilaceae.</title>
        <authorList>
            <person name="Lapidus A."/>
            <person name="Clum A."/>
            <person name="Labutti K."/>
            <person name="Kaluzhnaya M.G."/>
            <person name="Lim S."/>
            <person name="Beck D.A."/>
            <person name="Glavina Del Rio T."/>
            <person name="Nolan M."/>
            <person name="Mavromatis K."/>
            <person name="Huntemann M."/>
            <person name="Lucas S."/>
            <person name="Lidstrom M.E."/>
            <person name="Ivanova N."/>
            <person name="Chistoserdova L."/>
        </authorList>
    </citation>
    <scope>NUCLEOTIDE SEQUENCE [LARGE SCALE GENOMIC DNA]</scope>
    <source>
        <strain evidence="2 3">301</strain>
    </source>
</reference>